<dbReference type="Gene3D" id="1.10.530.10">
    <property type="match status" value="1"/>
</dbReference>
<name>A0A2W5HKR2_9BACT</name>
<dbReference type="InterPro" id="IPR023346">
    <property type="entry name" value="Lysozyme-like_dom_sf"/>
</dbReference>
<dbReference type="Proteomes" id="UP000249739">
    <property type="component" value="Unassembled WGS sequence"/>
</dbReference>
<dbReference type="GO" id="GO:0009253">
    <property type="term" value="P:peptidoglycan catabolic process"/>
    <property type="evidence" value="ECO:0007669"/>
    <property type="project" value="TreeGrafter"/>
</dbReference>
<dbReference type="InterPro" id="IPR031304">
    <property type="entry name" value="SLT_2"/>
</dbReference>
<dbReference type="InterPro" id="IPR043426">
    <property type="entry name" value="MltB-like"/>
</dbReference>
<dbReference type="SUPFAM" id="SSF53955">
    <property type="entry name" value="Lysozyme-like"/>
    <property type="match status" value="1"/>
</dbReference>
<gene>
    <name evidence="2" type="ORF">DI586_04335</name>
</gene>
<dbReference type="Pfam" id="PF13406">
    <property type="entry name" value="SLT_2"/>
    <property type="match status" value="1"/>
</dbReference>
<dbReference type="GO" id="GO:0008933">
    <property type="term" value="F:peptidoglycan lytic transglycosylase activity"/>
    <property type="evidence" value="ECO:0007669"/>
    <property type="project" value="TreeGrafter"/>
</dbReference>
<proteinExistence type="predicted"/>
<evidence type="ECO:0000313" key="2">
    <source>
        <dbReference type="EMBL" id="PZP56262.1"/>
    </source>
</evidence>
<feature type="domain" description="Transglycosylase SLT" evidence="1">
    <location>
        <begin position="27"/>
        <end position="319"/>
    </location>
</feature>
<dbReference type="PANTHER" id="PTHR30163:SF8">
    <property type="entry name" value="LYTIC MUREIN TRANSGLYCOSYLASE"/>
    <property type="match status" value="1"/>
</dbReference>
<organism evidence="2 3">
    <name type="scientific">Micavibrio aeruginosavorus</name>
    <dbReference type="NCBI Taxonomy" id="349221"/>
    <lineage>
        <taxon>Bacteria</taxon>
        <taxon>Pseudomonadati</taxon>
        <taxon>Bdellovibrionota</taxon>
        <taxon>Bdellovibrionia</taxon>
        <taxon>Bdellovibrionales</taxon>
        <taxon>Pseudobdellovibrionaceae</taxon>
        <taxon>Micavibrio</taxon>
    </lineage>
</organism>
<evidence type="ECO:0000313" key="3">
    <source>
        <dbReference type="Proteomes" id="UP000249739"/>
    </source>
</evidence>
<comment type="caution">
    <text evidence="2">The sequence shown here is derived from an EMBL/GenBank/DDBJ whole genome shotgun (WGS) entry which is preliminary data.</text>
</comment>
<dbReference type="PANTHER" id="PTHR30163">
    <property type="entry name" value="MEMBRANE-BOUND LYTIC MUREIN TRANSGLYCOSYLASE B"/>
    <property type="match status" value="1"/>
</dbReference>
<dbReference type="InterPro" id="IPR011970">
    <property type="entry name" value="MltB_2"/>
</dbReference>
<reference evidence="2 3" key="1">
    <citation type="submission" date="2017-08" db="EMBL/GenBank/DDBJ databases">
        <title>Infants hospitalized years apart are colonized by the same room-sourced microbial strains.</title>
        <authorList>
            <person name="Brooks B."/>
            <person name="Olm M.R."/>
            <person name="Firek B.A."/>
            <person name="Baker R."/>
            <person name="Thomas B.C."/>
            <person name="Morowitz M.J."/>
            <person name="Banfield J.F."/>
        </authorList>
    </citation>
    <scope>NUCLEOTIDE SEQUENCE [LARGE SCALE GENOMIC DNA]</scope>
    <source>
        <strain evidence="2">S2_006_000_R2_64</strain>
    </source>
</reference>
<protein>
    <submittedName>
        <fullName evidence="2">Lytic murein transglycosylase</fullName>
    </submittedName>
</protein>
<dbReference type="CDD" id="cd13399">
    <property type="entry name" value="Slt35-like"/>
    <property type="match status" value="1"/>
</dbReference>
<evidence type="ECO:0000259" key="1">
    <source>
        <dbReference type="Pfam" id="PF13406"/>
    </source>
</evidence>
<dbReference type="FunFam" id="1.10.8.350:FF:000001">
    <property type="entry name" value="Lytic murein transglycosylase B"/>
    <property type="match status" value="1"/>
</dbReference>
<sequence>MSYKKYIIVGMFGLFLILPVAGHAATFEVWLANFKQDARSRGISGATLSSAFNGVQPIQRVIELDRKQPEKKIGFDQYQKNALTPARVAEGRRLMQENWIVLRKIEEQYGVQAQYVVALWGMETSYGKNTGGFDIIASLATLAWEGRRGEYFKNELLKALKILQEGHVKRSEFKGSWAGAMGQVQFMPSSWQRFAVDYNGDGHKDIWTTREDAFASAANYLSGSNWVYGQRWGRQIQLPAHFNQALIGKKITKPLSEWSRLGIRNADGSALPGDANVSAFVVVPQGANGKAYLGYANLANIMKWNNSSYFALSVGQLADQIASGRVAQSAATTKPPAYHLNE</sequence>
<accession>A0A2W5HKR2</accession>
<dbReference type="NCBIfam" id="TIGR02283">
    <property type="entry name" value="MltB_2"/>
    <property type="match status" value="1"/>
</dbReference>
<dbReference type="AlphaFoldDB" id="A0A2W5HKR2"/>
<dbReference type="EMBL" id="QFOT01000032">
    <property type="protein sequence ID" value="PZP56262.1"/>
    <property type="molecule type" value="Genomic_DNA"/>
</dbReference>
<dbReference type="Gene3D" id="1.10.8.350">
    <property type="entry name" value="Bacterial muramidase"/>
    <property type="match status" value="1"/>
</dbReference>